<dbReference type="InterPro" id="IPR013766">
    <property type="entry name" value="Thioredoxin_domain"/>
</dbReference>
<comment type="caution">
    <text evidence="4">The sequence shown here is derived from an EMBL/GenBank/DDBJ whole genome shotgun (WGS) entry which is preliminary data.</text>
</comment>
<proteinExistence type="predicted"/>
<dbReference type="PROSITE" id="PS51352">
    <property type="entry name" value="THIOREDOXIN_2"/>
    <property type="match status" value="1"/>
</dbReference>
<feature type="region of interest" description="Disordered" evidence="1">
    <location>
        <begin position="28"/>
        <end position="49"/>
    </location>
</feature>
<keyword evidence="2" id="KW-0732">Signal</keyword>
<name>A0AAE3L1G2_9GAMM</name>
<feature type="compositionally biased region" description="Low complexity" evidence="1">
    <location>
        <begin position="33"/>
        <end position="44"/>
    </location>
</feature>
<dbReference type="InterPro" id="IPR050553">
    <property type="entry name" value="Thioredoxin_ResA/DsbE_sf"/>
</dbReference>
<reference evidence="4" key="1">
    <citation type="submission" date="2022-08" db="EMBL/GenBank/DDBJ databases">
        <title>Genomic Encyclopedia of Type Strains, Phase III (KMG-III): the genomes of soil and plant-associated and newly described type strains.</title>
        <authorList>
            <person name="Whitman W."/>
        </authorList>
    </citation>
    <scope>NUCLEOTIDE SEQUENCE</scope>
    <source>
        <strain evidence="4">HMT 1</strain>
    </source>
</reference>
<evidence type="ECO:0000256" key="2">
    <source>
        <dbReference type="SAM" id="SignalP"/>
    </source>
</evidence>
<feature type="domain" description="Thioredoxin" evidence="3">
    <location>
        <begin position="50"/>
        <end position="191"/>
    </location>
</feature>
<evidence type="ECO:0000313" key="4">
    <source>
        <dbReference type="EMBL" id="MCS3903984.1"/>
    </source>
</evidence>
<dbReference type="InterPro" id="IPR013740">
    <property type="entry name" value="Redoxin"/>
</dbReference>
<evidence type="ECO:0000256" key="1">
    <source>
        <dbReference type="SAM" id="MobiDB-lite"/>
    </source>
</evidence>
<feature type="signal peptide" evidence="2">
    <location>
        <begin position="1"/>
        <end position="19"/>
    </location>
</feature>
<dbReference type="InterPro" id="IPR036249">
    <property type="entry name" value="Thioredoxin-like_sf"/>
</dbReference>
<keyword evidence="5" id="KW-1185">Reference proteome</keyword>
<dbReference type="Gene3D" id="3.40.30.10">
    <property type="entry name" value="Glutaredoxin"/>
    <property type="match status" value="1"/>
</dbReference>
<organism evidence="4 5">
    <name type="scientific">Methylohalomonas lacus</name>
    <dbReference type="NCBI Taxonomy" id="398773"/>
    <lineage>
        <taxon>Bacteria</taxon>
        <taxon>Pseudomonadati</taxon>
        <taxon>Pseudomonadota</taxon>
        <taxon>Gammaproteobacteria</taxon>
        <taxon>Methylohalomonadales</taxon>
        <taxon>Methylohalomonadaceae</taxon>
        <taxon>Methylohalomonas</taxon>
    </lineage>
</organism>
<protein>
    <submittedName>
        <fullName evidence="4">Peroxiredoxin</fullName>
    </submittedName>
</protein>
<dbReference type="SUPFAM" id="SSF52833">
    <property type="entry name" value="Thioredoxin-like"/>
    <property type="match status" value="1"/>
</dbReference>
<dbReference type="AlphaFoldDB" id="A0AAE3L1G2"/>
<feature type="chain" id="PRO_5042264515" evidence="2">
    <location>
        <begin position="20"/>
        <end position="194"/>
    </location>
</feature>
<sequence>MNNLLLTLLAVIITASAAAGGYWLQQTSDGTADDPAPASQSADAAPDHESIIGQRRPTFSLPGMAGEQRAISDWDGDILAINFWATWCQPCKEEVPEFVELQEKYRDQGVTFIGVAIDEQAPVSEFMARYDMNYPVLIGEQAAIDAAKAYGNRIGALPYTAFVDRDGKVVHVHRGRLPLEEADTVISKLVGASG</sequence>
<dbReference type="GO" id="GO:0016491">
    <property type="term" value="F:oxidoreductase activity"/>
    <property type="evidence" value="ECO:0007669"/>
    <property type="project" value="InterPro"/>
</dbReference>
<evidence type="ECO:0000259" key="3">
    <source>
        <dbReference type="PROSITE" id="PS51352"/>
    </source>
</evidence>
<dbReference type="Proteomes" id="UP001204445">
    <property type="component" value="Unassembled WGS sequence"/>
</dbReference>
<evidence type="ECO:0000313" key="5">
    <source>
        <dbReference type="Proteomes" id="UP001204445"/>
    </source>
</evidence>
<dbReference type="CDD" id="cd02966">
    <property type="entry name" value="TlpA_like_family"/>
    <property type="match status" value="1"/>
</dbReference>
<dbReference type="PANTHER" id="PTHR42852:SF13">
    <property type="entry name" value="PROTEIN DIPZ"/>
    <property type="match status" value="1"/>
</dbReference>
<dbReference type="PANTHER" id="PTHR42852">
    <property type="entry name" value="THIOL:DISULFIDE INTERCHANGE PROTEIN DSBE"/>
    <property type="match status" value="1"/>
</dbReference>
<gene>
    <name evidence="4" type="ORF">J2T55_002016</name>
</gene>
<dbReference type="Pfam" id="PF08534">
    <property type="entry name" value="Redoxin"/>
    <property type="match status" value="1"/>
</dbReference>
<dbReference type="RefSeq" id="WP_259055990.1">
    <property type="nucleotide sequence ID" value="NZ_JANUCT010000014.1"/>
</dbReference>
<accession>A0AAE3L1G2</accession>
<dbReference type="EMBL" id="JANUCT010000014">
    <property type="protein sequence ID" value="MCS3903984.1"/>
    <property type="molecule type" value="Genomic_DNA"/>
</dbReference>